<evidence type="ECO:0000313" key="2">
    <source>
        <dbReference type="Proteomes" id="UP000324800"/>
    </source>
</evidence>
<accession>A0A5J4TCQ4</accession>
<comment type="caution">
    <text evidence="1">The sequence shown here is derived from an EMBL/GenBank/DDBJ whole genome shotgun (WGS) entry which is preliminary data.</text>
</comment>
<reference evidence="1 2" key="1">
    <citation type="submission" date="2019-03" db="EMBL/GenBank/DDBJ databases">
        <title>Single cell metagenomics reveals metabolic interactions within the superorganism composed of flagellate Streblomastix strix and complex community of Bacteroidetes bacteria on its surface.</title>
        <authorList>
            <person name="Treitli S.C."/>
            <person name="Kolisko M."/>
            <person name="Husnik F."/>
            <person name="Keeling P."/>
            <person name="Hampl V."/>
        </authorList>
    </citation>
    <scope>NUCLEOTIDE SEQUENCE [LARGE SCALE GENOMIC DNA]</scope>
    <source>
        <strain evidence="1">ST1C</strain>
    </source>
</reference>
<dbReference type="Proteomes" id="UP000324800">
    <property type="component" value="Unassembled WGS sequence"/>
</dbReference>
<evidence type="ECO:0000313" key="1">
    <source>
        <dbReference type="EMBL" id="KAA6356216.1"/>
    </source>
</evidence>
<dbReference type="OrthoDB" id="2306477at2759"/>
<gene>
    <name evidence="1" type="ORF">EZS28_048257</name>
</gene>
<dbReference type="AlphaFoldDB" id="A0A5J4TCQ4"/>
<name>A0A5J4TCQ4_9EUKA</name>
<organism evidence="1 2">
    <name type="scientific">Streblomastix strix</name>
    <dbReference type="NCBI Taxonomy" id="222440"/>
    <lineage>
        <taxon>Eukaryota</taxon>
        <taxon>Metamonada</taxon>
        <taxon>Preaxostyla</taxon>
        <taxon>Oxymonadida</taxon>
        <taxon>Streblomastigidae</taxon>
        <taxon>Streblomastix</taxon>
    </lineage>
</organism>
<sequence length="207" mass="23406">SVPTVDEQGYQSYPAEPPPQYRQAIYQQQAYQQNIIPNQNQISTVSQVPIYKTYHSNTILYSEARNEQLDPFSDAQSRPIPHNALVPSKEDTKVDGETFTMNNSNFSTILFDPLVNKGIVKFDVQSIRRLDAVGIADETVKYERNEYPGARALLGQEKIVQYDWNGKIAHIGDFIEGNAEFFKTGDCVALEVFKHGFKPANVDILCQ</sequence>
<protein>
    <submittedName>
        <fullName evidence="1">Uncharacterized protein</fullName>
    </submittedName>
</protein>
<dbReference type="EMBL" id="SNRW01033348">
    <property type="protein sequence ID" value="KAA6356216.1"/>
    <property type="molecule type" value="Genomic_DNA"/>
</dbReference>
<feature type="non-terminal residue" evidence="1">
    <location>
        <position position="1"/>
    </location>
</feature>
<proteinExistence type="predicted"/>